<evidence type="ECO:0000313" key="1">
    <source>
        <dbReference type="EMBL" id="CAF1122142.1"/>
    </source>
</evidence>
<accession>A0A814QQ75</accession>
<keyword evidence="2" id="KW-1185">Reference proteome</keyword>
<sequence length="139" mass="16544">MIGLKKYTHITPLNEALKLESVGQIYYKHKIFFFEQILRSCKDVLFHIRETQILSKKNTSFCAQLKCLEKRLFINCFDYELKIVKALIEFSYKNLNSGLVESVKFVVNKICQNLEQRSDALYWYQVLNNLLKFLFSNKE</sequence>
<gene>
    <name evidence="1" type="ORF">OXX778_LOCUS22090</name>
</gene>
<comment type="caution">
    <text evidence="1">The sequence shown here is derived from an EMBL/GenBank/DDBJ whole genome shotgun (WGS) entry which is preliminary data.</text>
</comment>
<evidence type="ECO:0000313" key="2">
    <source>
        <dbReference type="Proteomes" id="UP000663879"/>
    </source>
</evidence>
<dbReference type="Proteomes" id="UP000663879">
    <property type="component" value="Unassembled WGS sequence"/>
</dbReference>
<name>A0A814QQ75_9BILA</name>
<reference evidence="1" key="1">
    <citation type="submission" date="2021-02" db="EMBL/GenBank/DDBJ databases">
        <authorList>
            <person name="Nowell W R."/>
        </authorList>
    </citation>
    <scope>NUCLEOTIDE SEQUENCE</scope>
    <source>
        <strain evidence="1">Ploen Becks lab</strain>
    </source>
</reference>
<dbReference type="AlphaFoldDB" id="A0A814QQ75"/>
<protein>
    <submittedName>
        <fullName evidence="1">Uncharacterized protein</fullName>
    </submittedName>
</protein>
<dbReference type="EMBL" id="CAJNOC010008899">
    <property type="protein sequence ID" value="CAF1122142.1"/>
    <property type="molecule type" value="Genomic_DNA"/>
</dbReference>
<proteinExistence type="predicted"/>
<organism evidence="1 2">
    <name type="scientific">Brachionus calyciflorus</name>
    <dbReference type="NCBI Taxonomy" id="104777"/>
    <lineage>
        <taxon>Eukaryota</taxon>
        <taxon>Metazoa</taxon>
        <taxon>Spiralia</taxon>
        <taxon>Gnathifera</taxon>
        <taxon>Rotifera</taxon>
        <taxon>Eurotatoria</taxon>
        <taxon>Monogononta</taxon>
        <taxon>Pseudotrocha</taxon>
        <taxon>Ploima</taxon>
        <taxon>Brachionidae</taxon>
        <taxon>Brachionus</taxon>
    </lineage>
</organism>